<reference evidence="1 2" key="1">
    <citation type="submission" date="2014-06" db="EMBL/GenBank/DDBJ databases">
        <title>Evolutionary Origins and Diversification of the Mycorrhizal Mutualists.</title>
        <authorList>
            <consortium name="DOE Joint Genome Institute"/>
            <consortium name="Mycorrhizal Genomics Consortium"/>
            <person name="Kohler A."/>
            <person name="Kuo A."/>
            <person name="Nagy L.G."/>
            <person name="Floudas D."/>
            <person name="Copeland A."/>
            <person name="Barry K.W."/>
            <person name="Cichocki N."/>
            <person name="Veneault-Fourrey C."/>
            <person name="LaButti K."/>
            <person name="Lindquist E.A."/>
            <person name="Lipzen A."/>
            <person name="Lundell T."/>
            <person name="Morin E."/>
            <person name="Murat C."/>
            <person name="Riley R."/>
            <person name="Ohm R."/>
            <person name="Sun H."/>
            <person name="Tunlid A."/>
            <person name="Henrissat B."/>
            <person name="Grigoriev I.V."/>
            <person name="Hibbett D.S."/>
            <person name="Martin F."/>
        </authorList>
    </citation>
    <scope>NUCLEOTIDE SEQUENCE [LARGE SCALE GENOMIC DNA]</scope>
    <source>
        <strain evidence="1 2">SS14</strain>
    </source>
</reference>
<dbReference type="AlphaFoldDB" id="A0A0C9W3G1"/>
<sequence length="54" mass="6258">MTDGSESNPKRRLMFDFEVKRHRIMKIGNRAIGQESLVGWWMLRSLAIAINLAI</sequence>
<accession>A0A0C9W3G1</accession>
<evidence type="ECO:0000313" key="2">
    <source>
        <dbReference type="Proteomes" id="UP000054279"/>
    </source>
</evidence>
<proteinExistence type="predicted"/>
<dbReference type="EMBL" id="KN837106">
    <property type="protein sequence ID" value="KIJ46557.1"/>
    <property type="molecule type" value="Genomic_DNA"/>
</dbReference>
<protein>
    <submittedName>
        <fullName evidence="1">Uncharacterized protein</fullName>
    </submittedName>
</protein>
<keyword evidence="2" id="KW-1185">Reference proteome</keyword>
<evidence type="ECO:0000313" key="1">
    <source>
        <dbReference type="EMBL" id="KIJ46557.1"/>
    </source>
</evidence>
<feature type="non-terminal residue" evidence="1">
    <location>
        <position position="54"/>
    </location>
</feature>
<gene>
    <name evidence="1" type="ORF">M422DRAFT_29133</name>
</gene>
<organism evidence="1 2">
    <name type="scientific">Sphaerobolus stellatus (strain SS14)</name>
    <dbReference type="NCBI Taxonomy" id="990650"/>
    <lineage>
        <taxon>Eukaryota</taxon>
        <taxon>Fungi</taxon>
        <taxon>Dikarya</taxon>
        <taxon>Basidiomycota</taxon>
        <taxon>Agaricomycotina</taxon>
        <taxon>Agaricomycetes</taxon>
        <taxon>Phallomycetidae</taxon>
        <taxon>Geastrales</taxon>
        <taxon>Sphaerobolaceae</taxon>
        <taxon>Sphaerobolus</taxon>
    </lineage>
</organism>
<dbReference type="Proteomes" id="UP000054279">
    <property type="component" value="Unassembled WGS sequence"/>
</dbReference>
<name>A0A0C9W3G1_SPHS4</name>
<dbReference type="HOGENOM" id="CLU_3056262_0_0_1"/>